<keyword evidence="2" id="KW-0472">Membrane</keyword>
<keyword evidence="2" id="KW-0812">Transmembrane</keyword>
<evidence type="ECO:0000256" key="2">
    <source>
        <dbReference type="SAM" id="Phobius"/>
    </source>
</evidence>
<reference evidence="3 4" key="1">
    <citation type="submission" date="2016-10" db="EMBL/GenBank/DDBJ databases">
        <authorList>
            <person name="de Groot N.N."/>
        </authorList>
    </citation>
    <scope>NUCLEOTIDE SEQUENCE [LARGE SCALE GENOMIC DNA]</scope>
    <source>
        <strain evidence="3 4">GAS232</strain>
    </source>
</reference>
<evidence type="ECO:0000313" key="3">
    <source>
        <dbReference type="EMBL" id="SDE64368.1"/>
    </source>
</evidence>
<dbReference type="Gene3D" id="1.10.10.1320">
    <property type="entry name" value="Anti-sigma factor, zinc-finger domain"/>
    <property type="match status" value="1"/>
</dbReference>
<keyword evidence="3" id="KW-0863">Zinc-finger</keyword>
<accession>A0A1G7EL16</accession>
<name>A0A1G7EL16_9BACT</name>
<gene>
    <name evidence="3" type="ORF">SAMN05444167_0020</name>
</gene>
<feature type="region of interest" description="Disordered" evidence="1">
    <location>
        <begin position="192"/>
        <end position="267"/>
    </location>
</feature>
<keyword evidence="2" id="KW-1133">Transmembrane helix</keyword>
<dbReference type="OrthoDB" id="115182at2"/>
<dbReference type="EMBL" id="LT629690">
    <property type="protein sequence ID" value="SDE64368.1"/>
    <property type="molecule type" value="Genomic_DNA"/>
</dbReference>
<feature type="compositionally biased region" description="Basic and acidic residues" evidence="1">
    <location>
        <begin position="256"/>
        <end position="267"/>
    </location>
</feature>
<protein>
    <submittedName>
        <fullName evidence="3">Putative zinc-finger</fullName>
    </submittedName>
</protein>
<dbReference type="InterPro" id="IPR041916">
    <property type="entry name" value="Anti_sigma_zinc_sf"/>
</dbReference>
<dbReference type="Proteomes" id="UP000182427">
    <property type="component" value="Chromosome I"/>
</dbReference>
<organism evidence="3 4">
    <name type="scientific">Terriglobus roseus</name>
    <dbReference type="NCBI Taxonomy" id="392734"/>
    <lineage>
        <taxon>Bacteria</taxon>
        <taxon>Pseudomonadati</taxon>
        <taxon>Acidobacteriota</taxon>
        <taxon>Terriglobia</taxon>
        <taxon>Terriglobales</taxon>
        <taxon>Acidobacteriaceae</taxon>
        <taxon>Terriglobus</taxon>
    </lineage>
</organism>
<keyword evidence="3" id="KW-0862">Zinc</keyword>
<feature type="compositionally biased region" description="Basic and acidic residues" evidence="1">
    <location>
        <begin position="233"/>
        <end position="246"/>
    </location>
</feature>
<evidence type="ECO:0000256" key="1">
    <source>
        <dbReference type="SAM" id="MobiDB-lite"/>
    </source>
</evidence>
<keyword evidence="4" id="KW-1185">Reference proteome</keyword>
<feature type="compositionally biased region" description="Polar residues" evidence="1">
    <location>
        <begin position="200"/>
        <end position="209"/>
    </location>
</feature>
<dbReference type="AlphaFoldDB" id="A0A1G7EL16"/>
<keyword evidence="3" id="KW-0479">Metal-binding</keyword>
<evidence type="ECO:0000313" key="4">
    <source>
        <dbReference type="Proteomes" id="UP000182427"/>
    </source>
</evidence>
<dbReference type="RefSeq" id="WP_156784963.1">
    <property type="nucleotide sequence ID" value="NZ_LT629690.1"/>
</dbReference>
<feature type="transmembrane region" description="Helical" evidence="2">
    <location>
        <begin position="128"/>
        <end position="152"/>
    </location>
</feature>
<dbReference type="GO" id="GO:0008270">
    <property type="term" value="F:zinc ion binding"/>
    <property type="evidence" value="ECO:0007669"/>
    <property type="project" value="UniProtKB-KW"/>
</dbReference>
<proteinExistence type="predicted"/>
<sequence>MSRLTCTQCETMLLDAADGVLLAEDDTHFRLHLAECPSCEKLFEEIRKGDAWMDMLKEEEPVPPENLVARILMRTSGNEGLASAMAAQVAHSGSLFGNSQGAKVLPFRAPEPKNAWARMVHTVMQPRFAMTAAMAFFSIALTLNLFGVHVGALRASDLKPSSIRRSFWSMNSQVVRYYDNLRVVYELESRVREMQRDTDSGTQRGITNQPEKKDDSEQRPVPSGQPRSSSPFPKHELHGDWHHPHFQEVQSSRETSAVDRRGKGEQA</sequence>